<dbReference type="Gene3D" id="1.10.8.270">
    <property type="entry name" value="putative rabgap domain of human tbc1 domain family member 14 like domains"/>
    <property type="match status" value="1"/>
</dbReference>
<protein>
    <recommendedName>
        <fullName evidence="2">Rab-GAP TBC domain-containing protein</fullName>
    </recommendedName>
</protein>
<name>A0A812KY78_9DINO</name>
<evidence type="ECO:0000313" key="3">
    <source>
        <dbReference type="EMBL" id="CAE7236738.1"/>
    </source>
</evidence>
<evidence type="ECO:0000256" key="1">
    <source>
        <dbReference type="SAM" id="MobiDB-lite"/>
    </source>
</evidence>
<dbReference type="InterPro" id="IPR000195">
    <property type="entry name" value="Rab-GAP-TBC_dom"/>
</dbReference>
<dbReference type="EMBL" id="CAJNDS010000835">
    <property type="protein sequence ID" value="CAE7236738.1"/>
    <property type="molecule type" value="Genomic_DNA"/>
</dbReference>
<dbReference type="InterPro" id="IPR035969">
    <property type="entry name" value="Rab-GAP_TBC_sf"/>
</dbReference>
<feature type="compositionally biased region" description="Polar residues" evidence="1">
    <location>
        <begin position="8"/>
        <end position="24"/>
    </location>
</feature>
<evidence type="ECO:0000259" key="2">
    <source>
        <dbReference type="Pfam" id="PF00566"/>
    </source>
</evidence>
<accession>A0A812KY78</accession>
<dbReference type="Proteomes" id="UP000604046">
    <property type="component" value="Unassembled WGS sequence"/>
</dbReference>
<dbReference type="SUPFAM" id="SSF47923">
    <property type="entry name" value="Ypt/Rab-GAP domain of gyp1p"/>
    <property type="match status" value="1"/>
</dbReference>
<comment type="caution">
    <text evidence="3">The sequence shown here is derived from an EMBL/GenBank/DDBJ whole genome shotgun (WGS) entry which is preliminary data.</text>
</comment>
<keyword evidence="4" id="KW-1185">Reference proteome</keyword>
<dbReference type="Pfam" id="PF00566">
    <property type="entry name" value="RabGAP-TBC"/>
    <property type="match status" value="1"/>
</dbReference>
<evidence type="ECO:0000313" key="4">
    <source>
        <dbReference type="Proteomes" id="UP000604046"/>
    </source>
</evidence>
<organism evidence="3 4">
    <name type="scientific">Symbiodinium natans</name>
    <dbReference type="NCBI Taxonomy" id="878477"/>
    <lineage>
        <taxon>Eukaryota</taxon>
        <taxon>Sar</taxon>
        <taxon>Alveolata</taxon>
        <taxon>Dinophyceae</taxon>
        <taxon>Suessiales</taxon>
        <taxon>Symbiodiniaceae</taxon>
        <taxon>Symbiodinium</taxon>
    </lineage>
</organism>
<reference evidence="3" key="1">
    <citation type="submission" date="2021-02" db="EMBL/GenBank/DDBJ databases">
        <authorList>
            <person name="Dougan E. K."/>
            <person name="Rhodes N."/>
            <person name="Thang M."/>
            <person name="Chan C."/>
        </authorList>
    </citation>
    <scope>NUCLEOTIDE SEQUENCE</scope>
</reference>
<feature type="region of interest" description="Disordered" evidence="1">
    <location>
        <begin position="1"/>
        <end position="24"/>
    </location>
</feature>
<dbReference type="AlphaFoldDB" id="A0A812KY78"/>
<proteinExistence type="predicted"/>
<feature type="domain" description="Rab-GAP TBC" evidence="2">
    <location>
        <begin position="102"/>
        <end position="271"/>
    </location>
</feature>
<gene>
    <name evidence="3" type="ORF">SNAT2548_LOCUS10231</name>
</gene>
<sequence length="382" mass="42067">MPAVPGRFSTSKKSPPWTGDQQINPGWLGPRGCQHYSDRWMHHFSGPTDIPFSDFVLKACDSLDADVLAQIECACAFDLLPHRKADRPADAVLLALPTWVPSFGDTTGRSRLSSVLRAFACWKPEVGYQPVLALLAAHIMSVAGNQRVTFQALVAVYRRYRLQDYFQGAGTQEAIRLDAAKVWNAACVQFPDLADAFVRFNQTELFHSTVSWLLSTLLTQTCQPGAQAFECHVRLLDCFLLPAGDYDREDPRAQLRRLVLHIMARHQNDFLQCGCEDELTAAAKDIQQFVRVDDVLIQMLNGQQEMTEMPDGMLWAAIMAGVGAALTNDMSTALGLGAHVALTCGSAAGFAYGALKAAVLTNRAWFLHGHDSEDSSDSYQDV</sequence>